<dbReference type="GeneID" id="60750284"/>
<dbReference type="SUPFAM" id="SSF46785">
    <property type="entry name" value="Winged helix' DNA-binding domain"/>
    <property type="match status" value="1"/>
</dbReference>
<evidence type="ECO:0000313" key="3">
    <source>
        <dbReference type="Proteomes" id="UP000360750"/>
    </source>
</evidence>
<dbReference type="GO" id="GO:0003677">
    <property type="term" value="F:DNA binding"/>
    <property type="evidence" value="ECO:0007669"/>
    <property type="project" value="UniProtKB-KW"/>
</dbReference>
<dbReference type="RefSeq" id="WP_181954827.1">
    <property type="nucleotide sequence ID" value="NZ_CAACYD010000006.1"/>
</dbReference>
<dbReference type="InterPro" id="IPR036390">
    <property type="entry name" value="WH_DNA-bd_sf"/>
</dbReference>
<sequence length="160" mass="17683">MSGKNHTTAVRRALTSDEAQSWLELVDGGWALFERINDEFVRRGLSLSDLRILEVIGQSPRQLVSEVADAVHMRVSTVSRMIGRLCDVGDVERLESKADGRYRLVRLTDQGQATLETHVLLRDRVIRRYVVDAMTADEFAALGSAFGKIRAALAAADAGE</sequence>
<dbReference type="InterPro" id="IPR000835">
    <property type="entry name" value="HTH_MarR-typ"/>
</dbReference>
<dbReference type="EMBL" id="CAACYD010000006">
    <property type="protein sequence ID" value="VFA88725.1"/>
    <property type="molecule type" value="Genomic_DNA"/>
</dbReference>
<protein>
    <submittedName>
        <fullName evidence="2">DNA-binding transcriptional repressor MarR</fullName>
    </submittedName>
</protein>
<dbReference type="PROSITE" id="PS50995">
    <property type="entry name" value="HTH_MARR_2"/>
    <property type="match status" value="1"/>
</dbReference>
<dbReference type="InterPro" id="IPR039422">
    <property type="entry name" value="MarR/SlyA-like"/>
</dbReference>
<dbReference type="SMART" id="SM00347">
    <property type="entry name" value="HTH_MARR"/>
    <property type="match status" value="1"/>
</dbReference>
<dbReference type="InterPro" id="IPR036388">
    <property type="entry name" value="WH-like_DNA-bd_sf"/>
</dbReference>
<reference evidence="2 3" key="1">
    <citation type="submission" date="2019-02" db="EMBL/GenBank/DDBJ databases">
        <authorList>
            <consortium name="Pathogen Informatics"/>
        </authorList>
    </citation>
    <scope>NUCLEOTIDE SEQUENCE [LARGE SCALE GENOMIC DNA]</scope>
    <source>
        <strain evidence="2 3">3012STDY6756503</strain>
    </source>
</reference>
<organism evidence="2 3">
    <name type="scientific">Gordonia paraffinivorans</name>
    <dbReference type="NCBI Taxonomy" id="175628"/>
    <lineage>
        <taxon>Bacteria</taxon>
        <taxon>Bacillati</taxon>
        <taxon>Actinomycetota</taxon>
        <taxon>Actinomycetes</taxon>
        <taxon>Mycobacteriales</taxon>
        <taxon>Gordoniaceae</taxon>
        <taxon>Gordonia</taxon>
    </lineage>
</organism>
<dbReference type="PANTHER" id="PTHR33164:SF89">
    <property type="entry name" value="MARR FAMILY REGULATORY PROTEIN"/>
    <property type="match status" value="1"/>
</dbReference>
<dbReference type="Gene3D" id="1.10.10.10">
    <property type="entry name" value="Winged helix-like DNA-binding domain superfamily/Winged helix DNA-binding domain"/>
    <property type="match status" value="1"/>
</dbReference>
<evidence type="ECO:0000313" key="2">
    <source>
        <dbReference type="EMBL" id="VFA88725.1"/>
    </source>
</evidence>
<dbReference type="AlphaFoldDB" id="A0ABD7V378"/>
<comment type="caution">
    <text evidence="2">The sequence shown here is derived from an EMBL/GenBank/DDBJ whole genome shotgun (WGS) entry which is preliminary data.</text>
</comment>
<name>A0ABD7V378_9ACTN</name>
<dbReference type="Proteomes" id="UP000360750">
    <property type="component" value="Unassembled WGS sequence"/>
</dbReference>
<keyword evidence="2" id="KW-0238">DNA-binding</keyword>
<proteinExistence type="predicted"/>
<dbReference type="GO" id="GO:0006355">
    <property type="term" value="P:regulation of DNA-templated transcription"/>
    <property type="evidence" value="ECO:0007669"/>
    <property type="project" value="UniProtKB-ARBA"/>
</dbReference>
<dbReference type="PRINTS" id="PR00598">
    <property type="entry name" value="HTHMARR"/>
</dbReference>
<accession>A0ABD7V378</accession>
<gene>
    <name evidence="2" type="ORF">NCTC8139_02280</name>
</gene>
<evidence type="ECO:0000259" key="1">
    <source>
        <dbReference type="PROSITE" id="PS50995"/>
    </source>
</evidence>
<feature type="domain" description="HTH marR-type" evidence="1">
    <location>
        <begin position="1"/>
        <end position="151"/>
    </location>
</feature>
<dbReference type="Pfam" id="PF12802">
    <property type="entry name" value="MarR_2"/>
    <property type="match status" value="1"/>
</dbReference>
<dbReference type="PANTHER" id="PTHR33164">
    <property type="entry name" value="TRANSCRIPTIONAL REGULATOR, MARR FAMILY"/>
    <property type="match status" value="1"/>
</dbReference>